<dbReference type="Proteomes" id="UP000617734">
    <property type="component" value="Unassembled WGS sequence"/>
</dbReference>
<protein>
    <recommendedName>
        <fullName evidence="4">Secreted protein</fullName>
    </recommendedName>
</protein>
<reference evidence="2" key="2">
    <citation type="submission" date="2020-09" db="EMBL/GenBank/DDBJ databases">
        <authorList>
            <person name="Sun Q."/>
            <person name="Ohkuma M."/>
        </authorList>
    </citation>
    <scope>NUCLEOTIDE SEQUENCE</scope>
    <source>
        <strain evidence="2">JCM 4646</strain>
    </source>
</reference>
<evidence type="ECO:0008006" key="4">
    <source>
        <dbReference type="Google" id="ProtNLM"/>
    </source>
</evidence>
<reference evidence="2" key="1">
    <citation type="journal article" date="2014" name="Int. J. Syst. Evol. Microbiol.">
        <title>Complete genome sequence of Corynebacterium casei LMG S-19264T (=DSM 44701T), isolated from a smear-ripened cheese.</title>
        <authorList>
            <consortium name="US DOE Joint Genome Institute (JGI-PGF)"/>
            <person name="Walter F."/>
            <person name="Albersmeier A."/>
            <person name="Kalinowski J."/>
            <person name="Ruckert C."/>
        </authorList>
    </citation>
    <scope>NUCLEOTIDE SEQUENCE</scope>
    <source>
        <strain evidence="2">JCM 4646</strain>
    </source>
</reference>
<accession>A0A919L3T4</accession>
<sequence length="137" mass="14227">MSKISTVVAGTAVAALAALLPSTAQAAPSQLSADGNLHAYLGAYRTSQCAQWEGNSSDWGSCANVTHSLWNNGVDDGMGDVLVYWGTGWTGAYRCINTGTVIDDLSTVTFNRGSGGGRGQTLENNIASHRWVPSGTC</sequence>
<comment type="caution">
    <text evidence="2">The sequence shown here is derived from an EMBL/GenBank/DDBJ whole genome shotgun (WGS) entry which is preliminary data.</text>
</comment>
<dbReference type="RefSeq" id="WP_190214821.1">
    <property type="nucleotide sequence ID" value="NZ_BNBO01000061.1"/>
</dbReference>
<feature type="chain" id="PRO_5037480348" description="Secreted protein" evidence="1">
    <location>
        <begin position="27"/>
        <end position="137"/>
    </location>
</feature>
<organism evidence="2 3">
    <name type="scientific">Kitasatospora indigofera</name>
    <dbReference type="NCBI Taxonomy" id="67307"/>
    <lineage>
        <taxon>Bacteria</taxon>
        <taxon>Bacillati</taxon>
        <taxon>Actinomycetota</taxon>
        <taxon>Actinomycetes</taxon>
        <taxon>Kitasatosporales</taxon>
        <taxon>Streptomycetaceae</taxon>
        <taxon>Kitasatospora</taxon>
    </lineage>
</organism>
<proteinExistence type="predicted"/>
<gene>
    <name evidence="2" type="ORF">GCM10018781_68630</name>
</gene>
<dbReference type="GeneID" id="95357126"/>
<feature type="signal peptide" evidence="1">
    <location>
        <begin position="1"/>
        <end position="26"/>
    </location>
</feature>
<name>A0A919L3T4_9ACTN</name>
<keyword evidence="3" id="KW-1185">Reference proteome</keyword>
<dbReference type="AlphaFoldDB" id="A0A919L3T4"/>
<evidence type="ECO:0000313" key="2">
    <source>
        <dbReference type="EMBL" id="GHH82827.1"/>
    </source>
</evidence>
<dbReference type="EMBL" id="BNBO01000061">
    <property type="protein sequence ID" value="GHH82827.1"/>
    <property type="molecule type" value="Genomic_DNA"/>
</dbReference>
<evidence type="ECO:0000256" key="1">
    <source>
        <dbReference type="SAM" id="SignalP"/>
    </source>
</evidence>
<keyword evidence="1" id="KW-0732">Signal</keyword>
<evidence type="ECO:0000313" key="3">
    <source>
        <dbReference type="Proteomes" id="UP000617734"/>
    </source>
</evidence>